<dbReference type="InterPro" id="IPR052055">
    <property type="entry name" value="Hepadnavirus_pol/RT"/>
</dbReference>
<gene>
    <name evidence="4" type="ORF">PACLA_8A016906</name>
</gene>
<dbReference type="Proteomes" id="UP001152795">
    <property type="component" value="Unassembled WGS sequence"/>
</dbReference>
<feature type="compositionally biased region" description="Basic and acidic residues" evidence="2">
    <location>
        <begin position="10"/>
        <end position="45"/>
    </location>
</feature>
<sequence>MPKESNQSKSDSRALRRLDPYNKSPREREEDPGRSSRHSSGEKARSRPSQSASRSETRSRSRSPSEPPQWARELLKNQEEYRKEIKRLQSEIERGRTSMSTRDERVLEPVFKYVGNKKQYELNNSVADKIQVALTTTDKQQLTAALNEDPAISLGIVDPQTQEQSLLMEHNLVDPLCNQIPSDWERDNFVNSRNDSCTNIDGSNYCSFVDIENLELCSGTIVKGRLRENISFWESIGTNRWVLEIIREGYCLPFIDMPEQVVLSNHRSAFKSSKFVTQEIAKLRLSGVLVEVKAHKLTVCNPLGVVFNNAQKPRLILDLRYVNKHLRSCKFQYEDIRTAANLFKKGDWFFKFDYASGYHHIEIFPEHTQFLGCSWEVNGVQKFFKFTVLPFGLSTGPYVFSKVQRALVKHWRGKGFRVFTYLDDGAGAETSLEEALKTATLVRQDIADSGFVAHKDKCQWEPVNRSNQG</sequence>
<reference evidence="4" key="1">
    <citation type="submission" date="2020-04" db="EMBL/GenBank/DDBJ databases">
        <authorList>
            <person name="Alioto T."/>
            <person name="Alioto T."/>
            <person name="Gomez Garrido J."/>
        </authorList>
    </citation>
    <scope>NUCLEOTIDE SEQUENCE</scope>
    <source>
        <strain evidence="4">A484AB</strain>
    </source>
</reference>
<organism evidence="4 5">
    <name type="scientific">Paramuricea clavata</name>
    <name type="common">Red gorgonian</name>
    <name type="synonym">Violescent sea-whip</name>
    <dbReference type="NCBI Taxonomy" id="317549"/>
    <lineage>
        <taxon>Eukaryota</taxon>
        <taxon>Metazoa</taxon>
        <taxon>Cnidaria</taxon>
        <taxon>Anthozoa</taxon>
        <taxon>Octocorallia</taxon>
        <taxon>Malacalcyonacea</taxon>
        <taxon>Plexauridae</taxon>
        <taxon>Paramuricea</taxon>
    </lineage>
</organism>
<evidence type="ECO:0000256" key="2">
    <source>
        <dbReference type="SAM" id="MobiDB-lite"/>
    </source>
</evidence>
<feature type="region of interest" description="Disordered" evidence="2">
    <location>
        <begin position="1"/>
        <end position="71"/>
    </location>
</feature>
<feature type="non-terminal residue" evidence="4">
    <location>
        <position position="469"/>
    </location>
</feature>
<dbReference type="InterPro" id="IPR043502">
    <property type="entry name" value="DNA/RNA_pol_sf"/>
</dbReference>
<protein>
    <recommendedName>
        <fullName evidence="3">Reverse transcriptase domain-containing protein</fullName>
    </recommendedName>
</protein>
<proteinExistence type="predicted"/>
<dbReference type="EMBL" id="CACRXK020009136">
    <property type="protein sequence ID" value="CAB4016491.1"/>
    <property type="molecule type" value="Genomic_DNA"/>
</dbReference>
<dbReference type="Gene3D" id="3.10.10.10">
    <property type="entry name" value="HIV Type 1 Reverse Transcriptase, subunit A, domain 1"/>
    <property type="match status" value="1"/>
</dbReference>
<dbReference type="OrthoDB" id="5979365at2759"/>
<dbReference type="AlphaFoldDB" id="A0A6S7JIL1"/>
<evidence type="ECO:0000259" key="3">
    <source>
        <dbReference type="Pfam" id="PF00078"/>
    </source>
</evidence>
<accession>A0A6S7JIL1</accession>
<dbReference type="PANTHER" id="PTHR33050">
    <property type="entry name" value="REVERSE TRANSCRIPTASE DOMAIN-CONTAINING PROTEIN"/>
    <property type="match status" value="1"/>
</dbReference>
<feature type="coiled-coil region" evidence="1">
    <location>
        <begin position="71"/>
        <end position="98"/>
    </location>
</feature>
<dbReference type="InterPro" id="IPR043128">
    <property type="entry name" value="Rev_trsase/Diguanyl_cyclase"/>
</dbReference>
<feature type="domain" description="Reverse transcriptase" evidence="3">
    <location>
        <begin position="312"/>
        <end position="460"/>
    </location>
</feature>
<dbReference type="SUPFAM" id="SSF56672">
    <property type="entry name" value="DNA/RNA polymerases"/>
    <property type="match status" value="1"/>
</dbReference>
<evidence type="ECO:0000256" key="1">
    <source>
        <dbReference type="SAM" id="Coils"/>
    </source>
</evidence>
<dbReference type="CDD" id="cd03714">
    <property type="entry name" value="RT_DIRS1"/>
    <property type="match status" value="1"/>
</dbReference>
<dbReference type="Pfam" id="PF00078">
    <property type="entry name" value="RVT_1"/>
    <property type="match status" value="1"/>
</dbReference>
<keyword evidence="5" id="KW-1185">Reference proteome</keyword>
<evidence type="ECO:0000313" key="4">
    <source>
        <dbReference type="EMBL" id="CAB4016491.1"/>
    </source>
</evidence>
<name>A0A6S7JIL1_PARCT</name>
<comment type="caution">
    <text evidence="4">The sequence shown here is derived from an EMBL/GenBank/DDBJ whole genome shotgun (WGS) entry which is preliminary data.</text>
</comment>
<dbReference type="Gene3D" id="3.30.70.270">
    <property type="match status" value="1"/>
</dbReference>
<evidence type="ECO:0000313" key="5">
    <source>
        <dbReference type="Proteomes" id="UP001152795"/>
    </source>
</evidence>
<dbReference type="InterPro" id="IPR000477">
    <property type="entry name" value="RT_dom"/>
</dbReference>
<keyword evidence="1" id="KW-0175">Coiled coil</keyword>
<dbReference type="PANTHER" id="PTHR33050:SF7">
    <property type="entry name" value="RIBONUCLEASE H"/>
    <property type="match status" value="1"/>
</dbReference>